<protein>
    <submittedName>
        <fullName evidence="2">D-threo-aldose 1-dehydrogenase</fullName>
    </submittedName>
</protein>
<dbReference type="SUPFAM" id="SSF51430">
    <property type="entry name" value="NAD(P)-linked oxidoreductase"/>
    <property type="match status" value="1"/>
</dbReference>
<dbReference type="Gene3D" id="3.20.20.100">
    <property type="entry name" value="NADP-dependent oxidoreductase domain"/>
    <property type="match status" value="1"/>
</dbReference>
<keyword evidence="3" id="KW-1185">Reference proteome</keyword>
<dbReference type="CDD" id="cd19162">
    <property type="entry name" value="AKR_FDH"/>
    <property type="match status" value="1"/>
</dbReference>
<dbReference type="InterPro" id="IPR020471">
    <property type="entry name" value="AKR"/>
</dbReference>
<reference evidence="2 3" key="1">
    <citation type="submission" date="2019-06" db="EMBL/GenBank/DDBJ databases">
        <title>Sequencing the genomes of 1000 actinobacteria strains.</title>
        <authorList>
            <person name="Klenk H.-P."/>
        </authorList>
    </citation>
    <scope>NUCLEOTIDE SEQUENCE [LARGE SCALE GENOMIC DNA]</scope>
    <source>
        <strain evidence="2 3">DSM 45511</strain>
    </source>
</reference>
<dbReference type="PANTHER" id="PTHR42686">
    <property type="entry name" value="GH17980P-RELATED"/>
    <property type="match status" value="1"/>
</dbReference>
<comment type="caution">
    <text evidence="2">The sequence shown here is derived from an EMBL/GenBank/DDBJ whole genome shotgun (WGS) entry which is preliminary data.</text>
</comment>
<feature type="domain" description="NADP-dependent oxidoreductase" evidence="1">
    <location>
        <begin position="10"/>
        <end position="314"/>
    </location>
</feature>
<evidence type="ECO:0000313" key="3">
    <source>
        <dbReference type="Proteomes" id="UP000319818"/>
    </source>
</evidence>
<organism evidence="2 3">
    <name type="scientific">Pseudonocardia cypriaca</name>
    <dbReference type="NCBI Taxonomy" id="882449"/>
    <lineage>
        <taxon>Bacteria</taxon>
        <taxon>Bacillati</taxon>
        <taxon>Actinomycetota</taxon>
        <taxon>Actinomycetes</taxon>
        <taxon>Pseudonocardiales</taxon>
        <taxon>Pseudonocardiaceae</taxon>
        <taxon>Pseudonocardia</taxon>
    </lineage>
</organism>
<dbReference type="EMBL" id="VFPH01000003">
    <property type="protein sequence ID" value="TQM35921.1"/>
    <property type="molecule type" value="Genomic_DNA"/>
</dbReference>
<dbReference type="PANTHER" id="PTHR42686:SF1">
    <property type="entry name" value="GH17980P-RELATED"/>
    <property type="match status" value="1"/>
</dbReference>
<evidence type="ECO:0000313" key="2">
    <source>
        <dbReference type="EMBL" id="TQM35921.1"/>
    </source>
</evidence>
<dbReference type="InterPro" id="IPR023210">
    <property type="entry name" value="NADP_OxRdtase_dom"/>
</dbReference>
<dbReference type="GO" id="GO:0016491">
    <property type="term" value="F:oxidoreductase activity"/>
    <property type="evidence" value="ECO:0007669"/>
    <property type="project" value="InterPro"/>
</dbReference>
<dbReference type="GO" id="GO:0005829">
    <property type="term" value="C:cytosol"/>
    <property type="evidence" value="ECO:0007669"/>
    <property type="project" value="TreeGrafter"/>
</dbReference>
<sequence>MPDRVPPLGRLGFGGANLGNLFTAMSDEQAHGVLEAAWECGIRYFDTAPHYGLGLSERRLGAFLATKPRDEFVISTKVGRRLEPSPETSDGLDEEGGFVVPADPRRVWDPSPGGVRRSLDESLERLGLDHVDVLFLHDPDEYPDMEASVASAVPALVALREEGLVRAVGIGSKSVPAHLAGVRTGDLDLLMVAGRYTLLEQPAAPELIPECRERGIGIVVAGAFNSGLLATSTPGPGARYEYGDAPAEVVEKAQRLAMVCGKHGVELPAAALQFPLREPVVRSVVLGATEPEHVRQNVQRVAEELPDRLWEELAEEGFLS</sequence>
<dbReference type="Pfam" id="PF00248">
    <property type="entry name" value="Aldo_ket_red"/>
    <property type="match status" value="1"/>
</dbReference>
<dbReference type="InterPro" id="IPR036812">
    <property type="entry name" value="NAD(P)_OxRdtase_dom_sf"/>
</dbReference>
<dbReference type="Proteomes" id="UP000319818">
    <property type="component" value="Unassembled WGS sequence"/>
</dbReference>
<evidence type="ECO:0000259" key="1">
    <source>
        <dbReference type="Pfam" id="PF00248"/>
    </source>
</evidence>
<accession>A0A543FPZ9</accession>
<proteinExistence type="predicted"/>
<dbReference type="OrthoDB" id="9768851at2"/>
<name>A0A543FPZ9_9PSEU</name>
<dbReference type="InterPro" id="IPR044477">
    <property type="entry name" value="FDH-like"/>
</dbReference>
<dbReference type="RefSeq" id="WP_142107211.1">
    <property type="nucleotide sequence ID" value="NZ_VFPH01000003.1"/>
</dbReference>
<dbReference type="AlphaFoldDB" id="A0A543FPZ9"/>
<gene>
    <name evidence="2" type="ORF">FB388_7367</name>
</gene>